<feature type="transmembrane region" description="Helical" evidence="3">
    <location>
        <begin position="74"/>
        <end position="92"/>
    </location>
</feature>
<evidence type="ECO:0000313" key="5">
    <source>
        <dbReference type="Proteomes" id="UP000579605"/>
    </source>
</evidence>
<dbReference type="CDD" id="cd02440">
    <property type="entry name" value="AdoMet_MTases"/>
    <property type="match status" value="1"/>
</dbReference>
<feature type="transmembrane region" description="Helical" evidence="3">
    <location>
        <begin position="562"/>
        <end position="582"/>
    </location>
</feature>
<comment type="caution">
    <text evidence="4">The sequence shown here is derived from an EMBL/GenBank/DDBJ whole genome shotgun (WGS) entry which is preliminary data.</text>
</comment>
<feature type="region of interest" description="Disordered" evidence="2">
    <location>
        <begin position="654"/>
        <end position="705"/>
    </location>
</feature>
<evidence type="ECO:0000313" key="4">
    <source>
        <dbReference type="EMBL" id="NYH89743.1"/>
    </source>
</evidence>
<keyword evidence="3" id="KW-1133">Transmembrane helix</keyword>
<protein>
    <submittedName>
        <fullName evidence="4">SAM-dependent methyltransferase</fullName>
    </submittedName>
</protein>
<feature type="transmembrane region" description="Helical" evidence="3">
    <location>
        <begin position="482"/>
        <end position="504"/>
    </location>
</feature>
<organism evidence="4 5">
    <name type="scientific">Actinopolymorpha rutila</name>
    <dbReference type="NCBI Taxonomy" id="446787"/>
    <lineage>
        <taxon>Bacteria</taxon>
        <taxon>Bacillati</taxon>
        <taxon>Actinomycetota</taxon>
        <taxon>Actinomycetes</taxon>
        <taxon>Propionibacteriales</taxon>
        <taxon>Actinopolymorphaceae</taxon>
        <taxon>Actinopolymorpha</taxon>
    </lineage>
</organism>
<dbReference type="Proteomes" id="UP000579605">
    <property type="component" value="Unassembled WGS sequence"/>
</dbReference>
<feature type="transmembrane region" description="Helical" evidence="3">
    <location>
        <begin position="36"/>
        <end position="53"/>
    </location>
</feature>
<keyword evidence="1" id="KW-0620">Polyamine biosynthesis</keyword>
<dbReference type="GO" id="GO:0008168">
    <property type="term" value="F:methyltransferase activity"/>
    <property type="evidence" value="ECO:0007669"/>
    <property type="project" value="UniProtKB-KW"/>
</dbReference>
<evidence type="ECO:0000256" key="1">
    <source>
        <dbReference type="ARBA" id="ARBA00023115"/>
    </source>
</evidence>
<feature type="transmembrane region" description="Helical" evidence="3">
    <location>
        <begin position="525"/>
        <end position="550"/>
    </location>
</feature>
<gene>
    <name evidence="4" type="ORF">F4554_002381</name>
</gene>
<dbReference type="GO" id="GO:0006596">
    <property type="term" value="P:polyamine biosynthetic process"/>
    <property type="evidence" value="ECO:0007669"/>
    <property type="project" value="UniProtKB-KW"/>
</dbReference>
<feature type="region of interest" description="Disordered" evidence="2">
    <location>
        <begin position="382"/>
        <end position="405"/>
    </location>
</feature>
<reference evidence="4 5" key="1">
    <citation type="submission" date="2020-07" db="EMBL/GenBank/DDBJ databases">
        <title>Sequencing the genomes of 1000 actinobacteria strains.</title>
        <authorList>
            <person name="Klenk H.-P."/>
        </authorList>
    </citation>
    <scope>NUCLEOTIDE SEQUENCE [LARGE SCALE GENOMIC DNA]</scope>
    <source>
        <strain evidence="4 5">DSM 18448</strain>
    </source>
</reference>
<keyword evidence="3" id="KW-0812">Transmembrane</keyword>
<feature type="transmembrane region" description="Helical" evidence="3">
    <location>
        <begin position="98"/>
        <end position="117"/>
    </location>
</feature>
<dbReference type="AlphaFoldDB" id="A0A852ZBQ3"/>
<feature type="compositionally biased region" description="Pro residues" evidence="2">
    <location>
        <begin position="691"/>
        <end position="705"/>
    </location>
</feature>
<feature type="transmembrane region" description="Helical" evidence="3">
    <location>
        <begin position="160"/>
        <end position="176"/>
    </location>
</feature>
<dbReference type="PANTHER" id="PTHR43317:SF1">
    <property type="entry name" value="THERMOSPERMINE SYNTHASE ACAULIS5"/>
    <property type="match status" value="1"/>
</dbReference>
<evidence type="ECO:0000256" key="3">
    <source>
        <dbReference type="SAM" id="Phobius"/>
    </source>
</evidence>
<feature type="transmembrane region" description="Helical" evidence="3">
    <location>
        <begin position="602"/>
        <end position="623"/>
    </location>
</feature>
<keyword evidence="5" id="KW-1185">Reference proteome</keyword>
<evidence type="ECO:0000256" key="2">
    <source>
        <dbReference type="SAM" id="MobiDB-lite"/>
    </source>
</evidence>
<dbReference type="EMBL" id="JACBZH010000001">
    <property type="protein sequence ID" value="NYH89743.1"/>
    <property type="molecule type" value="Genomic_DNA"/>
</dbReference>
<keyword evidence="4" id="KW-0808">Transferase</keyword>
<feature type="transmembrane region" description="Helical" evidence="3">
    <location>
        <begin position="629"/>
        <end position="649"/>
    </location>
</feature>
<keyword evidence="4" id="KW-0489">Methyltransferase</keyword>
<feature type="transmembrane region" description="Helical" evidence="3">
    <location>
        <begin position="183"/>
        <end position="209"/>
    </location>
</feature>
<dbReference type="InterPro" id="IPR029063">
    <property type="entry name" value="SAM-dependent_MTases_sf"/>
</dbReference>
<dbReference type="PANTHER" id="PTHR43317">
    <property type="entry name" value="THERMOSPERMINE SYNTHASE ACAULIS5"/>
    <property type="match status" value="1"/>
</dbReference>
<keyword evidence="3" id="KW-0472">Membrane</keyword>
<feature type="transmembrane region" description="Helical" evidence="3">
    <location>
        <begin position="129"/>
        <end position="148"/>
    </location>
</feature>
<feature type="transmembrane region" description="Helical" evidence="3">
    <location>
        <begin position="7"/>
        <end position="24"/>
    </location>
</feature>
<dbReference type="GO" id="GO:0032259">
    <property type="term" value="P:methylation"/>
    <property type="evidence" value="ECO:0007669"/>
    <property type="project" value="UniProtKB-KW"/>
</dbReference>
<feature type="compositionally biased region" description="Low complexity" evidence="2">
    <location>
        <begin position="393"/>
        <end position="405"/>
    </location>
</feature>
<dbReference type="SUPFAM" id="SSF53335">
    <property type="entry name" value="S-adenosyl-L-methionine-dependent methyltransferases"/>
    <property type="match status" value="1"/>
</dbReference>
<name>A0A852ZBQ3_9ACTN</name>
<dbReference type="Gene3D" id="3.40.50.150">
    <property type="entry name" value="Vaccinia Virus protein VP39"/>
    <property type="match status" value="1"/>
</dbReference>
<sequence>MRGGGVRIVLTGAQLTLLLVWLPRWVGTSGLTLERLPTAVGAACLLGAVAGFARSARRSDRQSGRQPGPLSSGAYGPVGFAVLVVLLTAWPVLPSPPVRVAVPLLALVAAITAAGHAELHGEALRQRGRLTGAGVLVVLGLGGLLGFGADAALSSAATPPVGWALLLALASAVTWARPAVPVVLVGVLAVPPLVLGGQAMAAGTTWSAYGKVTERTSLANVTSAVHNGVRLPDMREAREVARDEPARLAAFDLVPGGHPRRVLVLGAGIGNETAFALGRGAEHVDAVEVDPALVRLAGNRHPDHPYADSRVTVHLADPRAYLDRATGRYDLVLVTAAVGRDVLPGTGTPGSSYALTTEAFGQARRLLAPGGTVAVEYDQAAVSSGGGGESRSGRAGRQGSTDSPAARRIATTLAAAFDRPACRVGPADGGRVILAVVGARSATRTCVPLTAEAASAAGTPFTDSGAPLTDDRPALSRHGQPWSGQTAGALALLVVAAAAALGWSRRGTRRSRPAGPDRIVSTDRLTGAALVGSGAAVWVAGLVVTGWAAVRVGPGWPIRSGVPALVLGVSVAVVLLGATVSARRHRPARRDRPVTADPARTATQTAAHLAAGLLLGSCLGYGVPVYGTAAALGTVASLLIAAGVAAAWVRRRTTRRPGGEPNPVRHPRRDIPADRAAWPPTRPTSSSPEPTRGPAPPSPARRPGP</sequence>
<proteinExistence type="predicted"/>
<accession>A0A852ZBQ3</accession>